<sequence>MASTKTVVLTGVSGFIGGHIAQLLLEQGYRVRGLARPSRVTRLKAIFAKFGSSFEVVEVQDLCTDTFSEDLFHDVVGVLHVASPLPARESYDRMLQVAIEGSLNIIRQAHKAGIKKFVFTSSLGAAWHDSLGPIITGDDWNSITAEEAQSADVMTQYTAAETLSEKAVWEYSEQHPEIDVVTSMLLAVFPVFILNVCQYSLLSSMVRFLDGQVRPDSPDYAALSTNIYIYNLLTKHGVFPPHPRHVDVRDLALLHIRALETSFTGAHRKRLVIGAPDALDLEEVLHLIQKRWPKLAERLNESPLPDYDEEVTQIGFDYNSTKQITGFRRTDFRSASESVTDTVASLLALEHSWSLGGHDVSNIPAPWDSAN</sequence>
<reference evidence="4 5" key="1">
    <citation type="submission" date="2024-01" db="EMBL/GenBank/DDBJ databases">
        <title>A draft genome for the cacao thread blight pathogen Marasmiellus scandens.</title>
        <authorList>
            <person name="Baruah I.K."/>
            <person name="Leung J."/>
            <person name="Bukari Y."/>
            <person name="Amoako-Attah I."/>
            <person name="Meinhardt L.W."/>
            <person name="Bailey B.A."/>
            <person name="Cohen S.P."/>
        </authorList>
    </citation>
    <scope>NUCLEOTIDE SEQUENCE [LARGE SCALE GENOMIC DNA]</scope>
    <source>
        <strain evidence="4 5">GH-19</strain>
    </source>
</reference>
<feature type="domain" description="NAD-dependent epimerase/dehydratase" evidence="3">
    <location>
        <begin position="7"/>
        <end position="189"/>
    </location>
</feature>
<dbReference type="EMBL" id="JBANRG010000055">
    <property type="protein sequence ID" value="KAK7443201.1"/>
    <property type="molecule type" value="Genomic_DNA"/>
</dbReference>
<protein>
    <recommendedName>
        <fullName evidence="3">NAD-dependent epimerase/dehydratase domain-containing protein</fullName>
    </recommendedName>
</protein>
<keyword evidence="5" id="KW-1185">Reference proteome</keyword>
<proteinExistence type="inferred from homology"/>
<evidence type="ECO:0000259" key="3">
    <source>
        <dbReference type="Pfam" id="PF01370"/>
    </source>
</evidence>
<name>A0ABR1IZE0_9AGAR</name>
<dbReference type="Pfam" id="PF01370">
    <property type="entry name" value="Epimerase"/>
    <property type="match status" value="1"/>
</dbReference>
<dbReference type="InterPro" id="IPR050425">
    <property type="entry name" value="NAD(P)_dehydrat-like"/>
</dbReference>
<comment type="caution">
    <text evidence="4">The sequence shown here is derived from an EMBL/GenBank/DDBJ whole genome shotgun (WGS) entry which is preliminary data.</text>
</comment>
<dbReference type="InterPro" id="IPR036291">
    <property type="entry name" value="NAD(P)-bd_dom_sf"/>
</dbReference>
<gene>
    <name evidence="4" type="ORF">VKT23_015798</name>
</gene>
<dbReference type="Proteomes" id="UP001498398">
    <property type="component" value="Unassembled WGS sequence"/>
</dbReference>
<evidence type="ECO:0000313" key="5">
    <source>
        <dbReference type="Proteomes" id="UP001498398"/>
    </source>
</evidence>
<dbReference type="Gene3D" id="3.40.50.720">
    <property type="entry name" value="NAD(P)-binding Rossmann-like Domain"/>
    <property type="match status" value="1"/>
</dbReference>
<dbReference type="SUPFAM" id="SSF51735">
    <property type="entry name" value="NAD(P)-binding Rossmann-fold domains"/>
    <property type="match status" value="1"/>
</dbReference>
<dbReference type="InterPro" id="IPR001509">
    <property type="entry name" value="Epimerase_deHydtase"/>
</dbReference>
<evidence type="ECO:0000256" key="1">
    <source>
        <dbReference type="ARBA" id="ARBA00023002"/>
    </source>
</evidence>
<accession>A0ABR1IZE0</accession>
<evidence type="ECO:0000256" key="2">
    <source>
        <dbReference type="ARBA" id="ARBA00023445"/>
    </source>
</evidence>
<keyword evidence="1" id="KW-0560">Oxidoreductase</keyword>
<comment type="similarity">
    <text evidence="2">Belongs to the NAD(P)-dependent epimerase/dehydratase family. Dihydroflavonol-4-reductase subfamily.</text>
</comment>
<evidence type="ECO:0000313" key="4">
    <source>
        <dbReference type="EMBL" id="KAK7443201.1"/>
    </source>
</evidence>
<dbReference type="PANTHER" id="PTHR10366">
    <property type="entry name" value="NAD DEPENDENT EPIMERASE/DEHYDRATASE"/>
    <property type="match status" value="1"/>
</dbReference>
<dbReference type="PANTHER" id="PTHR10366:SF562">
    <property type="entry name" value="ALDEHYDE REDUCTASE II (AFU_ORTHOLOGUE AFUA_1G11360)"/>
    <property type="match status" value="1"/>
</dbReference>
<organism evidence="4 5">
    <name type="scientific">Marasmiellus scandens</name>
    <dbReference type="NCBI Taxonomy" id="2682957"/>
    <lineage>
        <taxon>Eukaryota</taxon>
        <taxon>Fungi</taxon>
        <taxon>Dikarya</taxon>
        <taxon>Basidiomycota</taxon>
        <taxon>Agaricomycotina</taxon>
        <taxon>Agaricomycetes</taxon>
        <taxon>Agaricomycetidae</taxon>
        <taxon>Agaricales</taxon>
        <taxon>Marasmiineae</taxon>
        <taxon>Omphalotaceae</taxon>
        <taxon>Marasmiellus</taxon>
    </lineage>
</organism>